<comment type="similarity">
    <text evidence="1">Belongs to the SMDT1/EMRE family.</text>
</comment>
<keyword evidence="1" id="KW-0809">Transit peptide</keyword>
<dbReference type="Pfam" id="PF10161">
    <property type="entry name" value="DDDD"/>
    <property type="match status" value="1"/>
</dbReference>
<comment type="subcellular location">
    <subcellularLocation>
        <location evidence="1">Mitochondrion inner membrane</location>
        <topology evidence="1">Single-pass membrane protein</topology>
    </subcellularLocation>
</comment>
<keyword evidence="1" id="KW-0106">Calcium</keyword>
<reference evidence="2" key="1">
    <citation type="submission" date="2016-06" db="UniProtKB">
        <authorList>
            <consortium name="WormBaseParasite"/>
        </authorList>
    </citation>
    <scope>IDENTIFICATION</scope>
</reference>
<evidence type="ECO:0000313" key="2">
    <source>
        <dbReference type="WBParaSite" id="GPUH_0000948701-mRNA-1"/>
    </source>
</evidence>
<accession>A0A183DL85</accession>
<organism evidence="2">
    <name type="scientific">Gongylonema pulchrum</name>
    <dbReference type="NCBI Taxonomy" id="637853"/>
    <lineage>
        <taxon>Eukaryota</taxon>
        <taxon>Metazoa</taxon>
        <taxon>Ecdysozoa</taxon>
        <taxon>Nematoda</taxon>
        <taxon>Chromadorea</taxon>
        <taxon>Rhabditida</taxon>
        <taxon>Spirurina</taxon>
        <taxon>Spiruromorpha</taxon>
        <taxon>Spiruroidea</taxon>
        <taxon>Gongylonematidae</taxon>
        <taxon>Gongylonema</taxon>
    </lineage>
</organism>
<keyword evidence="1" id="KW-0999">Mitochondrion inner membrane</keyword>
<comment type="function">
    <text evidence="1">Essential regulatory subunit of the mitochondrial calcium uniporter complex (uniplex), a complex that mediates calcium uptake into mitochondria.</text>
</comment>
<sequence>LIAVTTSSVGFGAYLAKVAAQFLRDNEIFVPADDEDD</sequence>
<dbReference type="GO" id="GO:0036444">
    <property type="term" value="P:calcium import into the mitochondrion"/>
    <property type="evidence" value="ECO:0007669"/>
    <property type="project" value="UniProtKB-UniRule"/>
</dbReference>
<dbReference type="AlphaFoldDB" id="A0A183DL85"/>
<keyword evidence="1" id="KW-0109">Calcium transport</keyword>
<dbReference type="WBParaSite" id="GPUH_0000948701-mRNA-1">
    <property type="protein sequence ID" value="GPUH_0000948701-mRNA-1"/>
    <property type="gene ID" value="GPUH_0000948701"/>
</dbReference>
<dbReference type="InterPro" id="IPR018782">
    <property type="entry name" value="MCU_reg"/>
</dbReference>
<keyword evidence="1" id="KW-0813">Transport</keyword>
<dbReference type="GO" id="GO:1990246">
    <property type="term" value="C:uniplex complex"/>
    <property type="evidence" value="ECO:0007669"/>
    <property type="project" value="UniProtKB-UniRule"/>
</dbReference>
<protein>
    <recommendedName>
        <fullName evidence="1">Essential MCU regulator, mitochondrial</fullName>
    </recommendedName>
    <alternativeName>
        <fullName evidence="1">Single-pass membrane protein with aspartate-rich tail 1, mitochondrial</fullName>
    </alternativeName>
</protein>
<comment type="subunit">
    <text evidence="1">Component of the uniplex complex. Interacts (via the transmembrane region) with MCU (via the first transmembrane region); the interaction is direct.</text>
</comment>
<keyword evidence="1" id="KW-0472">Membrane</keyword>
<proteinExistence type="inferred from homology"/>
<name>A0A183DL85_9BILA</name>
<evidence type="ECO:0000256" key="1">
    <source>
        <dbReference type="RuleBase" id="RU369077"/>
    </source>
</evidence>
<keyword evidence="1" id="KW-0496">Mitochondrion</keyword>
<keyword evidence="1" id="KW-0406">Ion transport</keyword>
<dbReference type="GO" id="GO:0051560">
    <property type="term" value="P:mitochondrial calcium ion homeostasis"/>
    <property type="evidence" value="ECO:0007669"/>
    <property type="project" value="UniProtKB-UniRule"/>
</dbReference>